<dbReference type="InterPro" id="IPR015424">
    <property type="entry name" value="PyrdxlP-dep_Trfase"/>
</dbReference>
<keyword evidence="3 4" id="KW-0663">Pyridoxal phosphate</keyword>
<dbReference type="GO" id="GO:0030170">
    <property type="term" value="F:pyridoxal phosphate binding"/>
    <property type="evidence" value="ECO:0007669"/>
    <property type="project" value="TreeGrafter"/>
</dbReference>
<dbReference type="HOGENOM" id="CLU_033332_7_1_11"/>
<comment type="similarity">
    <text evidence="4">Belongs to the DegT/DnrJ/EryC1 family.</text>
</comment>
<dbReference type="EMBL" id="CP001683">
    <property type="protein sequence ID" value="ACU95281.1"/>
    <property type="molecule type" value="Genomic_DNA"/>
</dbReference>
<dbReference type="SUPFAM" id="SSF53383">
    <property type="entry name" value="PLP-dependent transferases"/>
    <property type="match status" value="1"/>
</dbReference>
<dbReference type="Gene3D" id="3.40.640.10">
    <property type="entry name" value="Type I PLP-dependent aspartate aminotransferase-like (Major domain)"/>
    <property type="match status" value="1"/>
</dbReference>
<dbReference type="Gene3D" id="3.90.1150.10">
    <property type="entry name" value="Aspartate Aminotransferase, domain 1"/>
    <property type="match status" value="1"/>
</dbReference>
<dbReference type="InterPro" id="IPR015421">
    <property type="entry name" value="PyrdxlP-dep_Trfase_major"/>
</dbReference>
<dbReference type="GO" id="GO:0000271">
    <property type="term" value="P:polysaccharide biosynthetic process"/>
    <property type="evidence" value="ECO:0007669"/>
    <property type="project" value="TreeGrafter"/>
</dbReference>
<dbReference type="AlphaFoldDB" id="C7MSS0"/>
<dbReference type="PANTHER" id="PTHR30244:SF34">
    <property type="entry name" value="DTDP-4-AMINO-4,6-DIDEOXYGALACTOSE TRANSAMINASE"/>
    <property type="match status" value="1"/>
</dbReference>
<evidence type="ECO:0000256" key="1">
    <source>
        <dbReference type="ARBA" id="ARBA00001933"/>
    </source>
</evidence>
<keyword evidence="6" id="KW-1185">Reference proteome</keyword>
<feature type="active site" description="Proton acceptor" evidence="2">
    <location>
        <position position="197"/>
    </location>
</feature>
<evidence type="ECO:0000256" key="2">
    <source>
        <dbReference type="PIRSR" id="PIRSR000390-1"/>
    </source>
</evidence>
<evidence type="ECO:0000256" key="4">
    <source>
        <dbReference type="RuleBase" id="RU004508"/>
    </source>
</evidence>
<comment type="cofactor">
    <cofactor evidence="1">
        <name>pyridoxal 5'-phosphate</name>
        <dbReference type="ChEBI" id="CHEBI:597326"/>
    </cofactor>
</comment>
<protein>
    <submittedName>
        <fullName evidence="5">Predicted PLP-dependent enzyme possibly involved in cell wall biogenesis</fullName>
    </submittedName>
</protein>
<gene>
    <name evidence="5" type="ordered locus">Svir_01980</name>
</gene>
<reference evidence="5 6" key="1">
    <citation type="journal article" date="2009" name="Stand. Genomic Sci.">
        <title>Complete genome sequence of Saccharomonospora viridis type strain (P101).</title>
        <authorList>
            <person name="Pati A."/>
            <person name="Sikorski J."/>
            <person name="Nolan M."/>
            <person name="Lapidus A."/>
            <person name="Copeland A."/>
            <person name="Glavina Del Rio T."/>
            <person name="Lucas S."/>
            <person name="Chen F."/>
            <person name="Tice H."/>
            <person name="Pitluck S."/>
            <person name="Cheng J.F."/>
            <person name="Chertkov O."/>
            <person name="Brettin T."/>
            <person name="Han C."/>
            <person name="Detter J.C."/>
            <person name="Kuske C."/>
            <person name="Bruce D."/>
            <person name="Goodwin L."/>
            <person name="Chain P."/>
            <person name="D'haeseleer P."/>
            <person name="Chen A."/>
            <person name="Palaniappan K."/>
            <person name="Ivanova N."/>
            <person name="Mavromatis K."/>
            <person name="Mikhailova N."/>
            <person name="Rohde M."/>
            <person name="Tindall B.J."/>
            <person name="Goker M."/>
            <person name="Bristow J."/>
            <person name="Eisen J.A."/>
            <person name="Markowitz V."/>
            <person name="Hugenholtz P."/>
            <person name="Kyrpides N.C."/>
            <person name="Klenk H.P."/>
        </authorList>
    </citation>
    <scope>NUCLEOTIDE SEQUENCE [LARGE SCALE GENOMIC DNA]</scope>
    <source>
        <strain evidence="6">ATCC 15386 / DSM 43017 / JCM 3036 / NBRC 12207 / P101</strain>
    </source>
</reference>
<organism evidence="5 6">
    <name type="scientific">Saccharomonospora viridis (strain ATCC 15386 / DSM 43017 / JCM 3036 / CCUG 5913 / NBRC 12207 / NCIMB 9602 / P101)</name>
    <name type="common">Thermoactinomyces viridis</name>
    <dbReference type="NCBI Taxonomy" id="471857"/>
    <lineage>
        <taxon>Bacteria</taxon>
        <taxon>Bacillati</taxon>
        <taxon>Actinomycetota</taxon>
        <taxon>Actinomycetes</taxon>
        <taxon>Pseudonocardiales</taxon>
        <taxon>Pseudonocardiaceae</taxon>
        <taxon>Saccharomonospora</taxon>
    </lineage>
</organism>
<dbReference type="RefSeq" id="WP_012795714.1">
    <property type="nucleotide sequence ID" value="NC_013159.1"/>
</dbReference>
<sequence>MKALAVNGGTPVITEPGPHFTWPPITPNTTKAVLDQLETSVSIYDRSGVIAELEDALKDYFGVRHAVLTSSGTAAIHSAYAAAYVEPGDEVIVPAYTFLATATPLLHLGAIPVLADSDETGNVSVADVEERITDKTTAIMATHLWGLPAAVDQLRQLADEHGLLLLEDASHAHGAIVADRKVGTFGHIAAFSMNGPKPLSAGEGGFALTDDDELFYRLLLHGHYNKRCRTEIPTQHLAHRYAVTGMGLKFRIHPLAASIALDQLANLDEYLTGRQRIADYLCRELAQLPGLAVPAVPAETRPAWYGLPLTYVPDELGGLSIERFHQALLAEGLREIDRPGSTCPLNLLPLFQDPDPMLPGYRHANRVAYRPGQFPVAEQVWRHTLKLPVWHREEDLPLVDRYLEGIRKVIDNHEELLG</sequence>
<dbReference type="KEGG" id="svi:Svir_01980"/>
<evidence type="ECO:0000256" key="3">
    <source>
        <dbReference type="PIRSR" id="PIRSR000390-2"/>
    </source>
</evidence>
<dbReference type="InterPro" id="IPR015422">
    <property type="entry name" value="PyrdxlP-dep_Trfase_small"/>
</dbReference>
<dbReference type="InterPro" id="IPR000653">
    <property type="entry name" value="DegT/StrS_aminotransferase"/>
</dbReference>
<dbReference type="PIRSF" id="PIRSF000390">
    <property type="entry name" value="PLP_StrS"/>
    <property type="match status" value="1"/>
</dbReference>
<evidence type="ECO:0000313" key="5">
    <source>
        <dbReference type="EMBL" id="ACU95281.1"/>
    </source>
</evidence>
<dbReference type="STRING" id="471857.Svir_01980"/>
<dbReference type="CDD" id="cd00616">
    <property type="entry name" value="AHBA_syn"/>
    <property type="match status" value="1"/>
</dbReference>
<dbReference type="eggNOG" id="COG0399">
    <property type="taxonomic scope" value="Bacteria"/>
</dbReference>
<name>C7MSS0_SACVD</name>
<dbReference type="GO" id="GO:0008483">
    <property type="term" value="F:transaminase activity"/>
    <property type="evidence" value="ECO:0007669"/>
    <property type="project" value="TreeGrafter"/>
</dbReference>
<accession>C7MSS0</accession>
<evidence type="ECO:0000313" key="6">
    <source>
        <dbReference type="Proteomes" id="UP000000841"/>
    </source>
</evidence>
<dbReference type="Pfam" id="PF01041">
    <property type="entry name" value="DegT_DnrJ_EryC1"/>
    <property type="match status" value="1"/>
</dbReference>
<proteinExistence type="inferred from homology"/>
<dbReference type="PANTHER" id="PTHR30244">
    <property type="entry name" value="TRANSAMINASE"/>
    <property type="match status" value="1"/>
</dbReference>
<dbReference type="Proteomes" id="UP000000841">
    <property type="component" value="Chromosome"/>
</dbReference>
<feature type="modified residue" description="N6-(pyridoxal phosphate)lysine" evidence="3">
    <location>
        <position position="197"/>
    </location>
</feature>